<accession>A0A553MMG0</accession>
<dbReference type="InterPro" id="IPR036116">
    <property type="entry name" value="FN3_sf"/>
</dbReference>
<dbReference type="PROSITE" id="PS50853">
    <property type="entry name" value="FN3"/>
    <property type="match status" value="1"/>
</dbReference>
<keyword evidence="8" id="KW-0675">Receptor</keyword>
<dbReference type="PANTHER" id="PTHR46877:SF12">
    <property type="entry name" value="EPHRIN TYPE-A RECEPTOR 3"/>
    <property type="match status" value="1"/>
</dbReference>
<dbReference type="CDD" id="cd00063">
    <property type="entry name" value="FN3"/>
    <property type="match status" value="1"/>
</dbReference>
<evidence type="ECO:0000256" key="4">
    <source>
        <dbReference type="ARBA" id="ARBA00022741"/>
    </source>
</evidence>
<comment type="subcellular location">
    <subcellularLocation>
        <location evidence="1">Membrane</location>
        <topology evidence="1">Single-pass membrane protein</topology>
    </subcellularLocation>
</comment>
<keyword evidence="6" id="KW-1133">Transmembrane helix</keyword>
<evidence type="ECO:0000256" key="7">
    <source>
        <dbReference type="ARBA" id="ARBA00023136"/>
    </source>
</evidence>
<evidence type="ECO:0000256" key="3">
    <source>
        <dbReference type="ARBA" id="ARBA00022737"/>
    </source>
</evidence>
<evidence type="ECO:0000313" key="11">
    <source>
        <dbReference type="Proteomes" id="UP000316079"/>
    </source>
</evidence>
<dbReference type="SMART" id="SM00060">
    <property type="entry name" value="FN3"/>
    <property type="match status" value="1"/>
</dbReference>
<dbReference type="Gene3D" id="2.60.40.10">
    <property type="entry name" value="Immunoglobulins"/>
    <property type="match status" value="1"/>
</dbReference>
<dbReference type="Pfam" id="PF07699">
    <property type="entry name" value="Ephrin_rec_like"/>
    <property type="match status" value="1"/>
</dbReference>
<dbReference type="InterPro" id="IPR050449">
    <property type="entry name" value="Ephrin_rcpt_TKs"/>
</dbReference>
<evidence type="ECO:0000256" key="2">
    <source>
        <dbReference type="ARBA" id="ARBA00022692"/>
    </source>
</evidence>
<name>A0A553MMG0_9TELE</name>
<evidence type="ECO:0000259" key="9">
    <source>
        <dbReference type="PROSITE" id="PS50853"/>
    </source>
</evidence>
<organism evidence="10 11">
    <name type="scientific">Danionella cerebrum</name>
    <dbReference type="NCBI Taxonomy" id="2873325"/>
    <lineage>
        <taxon>Eukaryota</taxon>
        <taxon>Metazoa</taxon>
        <taxon>Chordata</taxon>
        <taxon>Craniata</taxon>
        <taxon>Vertebrata</taxon>
        <taxon>Euteleostomi</taxon>
        <taxon>Actinopterygii</taxon>
        <taxon>Neopterygii</taxon>
        <taxon>Teleostei</taxon>
        <taxon>Ostariophysi</taxon>
        <taxon>Cypriniformes</taxon>
        <taxon>Danionidae</taxon>
        <taxon>Danioninae</taxon>
        <taxon>Danionella</taxon>
    </lineage>
</organism>
<proteinExistence type="predicted"/>
<dbReference type="FunFam" id="2.60.40.10:FF:000041">
    <property type="entry name" value="ephrin type-A receptor 3"/>
    <property type="match status" value="1"/>
</dbReference>
<keyword evidence="2" id="KW-0812">Transmembrane</keyword>
<keyword evidence="4" id="KW-0547">Nucleotide-binding</keyword>
<gene>
    <name evidence="10" type="ORF">DNTS_011127</name>
</gene>
<dbReference type="Pfam" id="PF00041">
    <property type="entry name" value="fn3"/>
    <property type="match status" value="1"/>
</dbReference>
<evidence type="ECO:0000256" key="1">
    <source>
        <dbReference type="ARBA" id="ARBA00004167"/>
    </source>
</evidence>
<evidence type="ECO:0000256" key="5">
    <source>
        <dbReference type="ARBA" id="ARBA00022840"/>
    </source>
</evidence>
<keyword evidence="7" id="KW-0472">Membrane</keyword>
<feature type="domain" description="Fibronectin type-III" evidence="9">
    <location>
        <begin position="63"/>
        <end position="173"/>
    </location>
</feature>
<dbReference type="GO" id="GO:0007411">
    <property type="term" value="P:axon guidance"/>
    <property type="evidence" value="ECO:0007669"/>
    <property type="project" value="TreeGrafter"/>
</dbReference>
<dbReference type="GO" id="GO:0005524">
    <property type="term" value="F:ATP binding"/>
    <property type="evidence" value="ECO:0007669"/>
    <property type="project" value="UniProtKB-KW"/>
</dbReference>
<evidence type="ECO:0000256" key="8">
    <source>
        <dbReference type="ARBA" id="ARBA00023170"/>
    </source>
</evidence>
<reference evidence="10 11" key="1">
    <citation type="journal article" date="2019" name="Sci. Data">
        <title>Hybrid genome assembly and annotation of Danionella translucida.</title>
        <authorList>
            <person name="Kadobianskyi M."/>
            <person name="Schulze L."/>
            <person name="Schuelke M."/>
            <person name="Judkewitz B."/>
        </authorList>
    </citation>
    <scope>NUCLEOTIDE SEQUENCE [LARGE SCALE GENOMIC DNA]</scope>
    <source>
        <strain evidence="10 11">Bolton</strain>
    </source>
</reference>
<sequence>MLKDLHSGNTCRPGFYKSSSGNAKCSKCPPHSYTHQEGSVHCDCEKTYFRALADPASVACSRPPSAPRHVISVINETSVILDWSWPADSGGRKDVTFTVVCKRCWPGPRQCELCRGAVRFLPRASGLTNTTVTVADLLAHTNYTFEIEAQNGVSSQAPAMRQFAAVTITTNQAGPYLISKPFGAQASVCVMLDDLEQDLGSAVKKP</sequence>
<comment type="caution">
    <text evidence="10">The sequence shown here is derived from an EMBL/GenBank/DDBJ whole genome shotgun (WGS) entry which is preliminary data.</text>
</comment>
<dbReference type="OrthoDB" id="4062651at2759"/>
<protein>
    <recommendedName>
        <fullName evidence="9">Fibronectin type-III domain-containing protein</fullName>
    </recommendedName>
</protein>
<dbReference type="FunFam" id="2.10.50.10:FF:000001">
    <property type="entry name" value="Ephrin type-A receptor 5"/>
    <property type="match status" value="1"/>
</dbReference>
<dbReference type="Gene3D" id="2.10.50.10">
    <property type="entry name" value="Tumor Necrosis Factor Receptor, subunit A, domain 2"/>
    <property type="match status" value="1"/>
</dbReference>
<dbReference type="STRING" id="623744.A0A553MMG0"/>
<keyword evidence="3" id="KW-0677">Repeat</keyword>
<dbReference type="GO" id="GO:0030425">
    <property type="term" value="C:dendrite"/>
    <property type="evidence" value="ECO:0007669"/>
    <property type="project" value="TreeGrafter"/>
</dbReference>
<evidence type="ECO:0000256" key="6">
    <source>
        <dbReference type="ARBA" id="ARBA00022989"/>
    </source>
</evidence>
<dbReference type="GO" id="GO:0005886">
    <property type="term" value="C:plasma membrane"/>
    <property type="evidence" value="ECO:0007669"/>
    <property type="project" value="TreeGrafter"/>
</dbReference>
<dbReference type="AlphaFoldDB" id="A0A553MMG0"/>
<dbReference type="EMBL" id="SRMA01027350">
    <property type="protein sequence ID" value="TRY54363.1"/>
    <property type="molecule type" value="Genomic_DNA"/>
</dbReference>
<keyword evidence="11" id="KW-1185">Reference proteome</keyword>
<dbReference type="SMART" id="SM01411">
    <property type="entry name" value="Ephrin_rec_like"/>
    <property type="match status" value="1"/>
</dbReference>
<dbReference type="InterPro" id="IPR003961">
    <property type="entry name" value="FN3_dom"/>
</dbReference>
<evidence type="ECO:0000313" key="10">
    <source>
        <dbReference type="EMBL" id="TRY54363.1"/>
    </source>
</evidence>
<dbReference type="GO" id="GO:0005005">
    <property type="term" value="F:transmembrane-ephrin receptor activity"/>
    <property type="evidence" value="ECO:0007669"/>
    <property type="project" value="TreeGrafter"/>
</dbReference>
<keyword evidence="5" id="KW-0067">ATP-binding</keyword>
<dbReference type="InterPro" id="IPR011641">
    <property type="entry name" value="Tyr-kin_ephrin_A/B_rcpt-like"/>
</dbReference>
<dbReference type="SUPFAM" id="SSF49265">
    <property type="entry name" value="Fibronectin type III"/>
    <property type="match status" value="1"/>
</dbReference>
<dbReference type="InterPro" id="IPR013783">
    <property type="entry name" value="Ig-like_fold"/>
</dbReference>
<dbReference type="PANTHER" id="PTHR46877">
    <property type="entry name" value="EPH RECEPTOR A5"/>
    <property type="match status" value="1"/>
</dbReference>
<dbReference type="Proteomes" id="UP000316079">
    <property type="component" value="Unassembled WGS sequence"/>
</dbReference>